<dbReference type="Proteomes" id="UP000831537">
    <property type="component" value="Chromosome"/>
</dbReference>
<evidence type="ECO:0000313" key="6">
    <source>
        <dbReference type="Proteomes" id="UP000831537"/>
    </source>
</evidence>
<feature type="transmembrane region" description="Helical" evidence="3">
    <location>
        <begin position="207"/>
        <end position="226"/>
    </location>
</feature>
<accession>A0ABY4GRP7</accession>
<keyword evidence="3" id="KW-0472">Membrane</keyword>
<feature type="transmembrane region" description="Helical" evidence="3">
    <location>
        <begin position="98"/>
        <end position="119"/>
    </location>
</feature>
<evidence type="ECO:0000256" key="3">
    <source>
        <dbReference type="SAM" id="Phobius"/>
    </source>
</evidence>
<feature type="transmembrane region" description="Helical" evidence="3">
    <location>
        <begin position="61"/>
        <end position="86"/>
    </location>
</feature>
<name>A0ABY4GRP7_9BACI</name>
<keyword evidence="3" id="KW-0812">Transmembrane</keyword>
<reference evidence="5 6" key="1">
    <citation type="submission" date="2022-04" db="EMBL/GenBank/DDBJ databases">
        <title>Gracilibacillus sp. isolated from saltern.</title>
        <authorList>
            <person name="Won M."/>
            <person name="Lee C.-M."/>
            <person name="Woen H.-Y."/>
            <person name="Kwon S.-W."/>
        </authorList>
    </citation>
    <scope>NUCLEOTIDE SEQUENCE [LARGE SCALE GENOMIC DNA]</scope>
    <source>
        <strain evidence="5 6">SSPM10-3</strain>
    </source>
</reference>
<proteinExistence type="inferred from homology"/>
<keyword evidence="3" id="KW-1133">Transmembrane helix</keyword>
<dbReference type="InterPro" id="IPR002656">
    <property type="entry name" value="Acyl_transf_3_dom"/>
</dbReference>
<sequence>MKGIGLFRSSRNNLFSWKEVIPINRDRSIDYFKGLLVIGMVYAHVLQFFSDSTLYPSTSIITSFFNLITFSGFVFCFGYVGQLAYYRKPFASVYKKMLMTGLKTLVAFYLSGVAFQLYVEGQPLNFDTILPIVLLQIIPGWSEFLVAFALIIVIGVVLFHGFVWLSERPVLLWTTAVILLSATWMDLSQVESSVIGLIVGTDQFPTFPVLLYMPFYLIGIYFAKYPIGFRWKYLLFSMLGTSLFVYFLASHHFQLPDRFPPSVYWITGPTFFLYIYFVISKRLNEWTNGLKFLRIIGENTLFYLLMSNIFIFSLDHAMPLFITGPWSGFFFTVIILGIITFMVRIVTVFPEKERRETVGS</sequence>
<evidence type="ECO:0000259" key="4">
    <source>
        <dbReference type="Pfam" id="PF01757"/>
    </source>
</evidence>
<feature type="transmembrane region" description="Helical" evidence="3">
    <location>
        <begin position="31"/>
        <end position="49"/>
    </location>
</feature>
<feature type="transmembrane region" description="Helical" evidence="3">
    <location>
        <begin position="144"/>
        <end position="163"/>
    </location>
</feature>
<evidence type="ECO:0000256" key="1">
    <source>
        <dbReference type="ARBA" id="ARBA00004370"/>
    </source>
</evidence>
<evidence type="ECO:0000313" key="5">
    <source>
        <dbReference type="EMBL" id="UOQ86808.1"/>
    </source>
</evidence>
<dbReference type="EMBL" id="CP095071">
    <property type="protein sequence ID" value="UOQ86808.1"/>
    <property type="molecule type" value="Genomic_DNA"/>
</dbReference>
<feature type="transmembrane region" description="Helical" evidence="3">
    <location>
        <begin position="328"/>
        <end position="346"/>
    </location>
</feature>
<organism evidence="5 6">
    <name type="scientific">Gracilibacillus salinarum</name>
    <dbReference type="NCBI Taxonomy" id="2932255"/>
    <lineage>
        <taxon>Bacteria</taxon>
        <taxon>Bacillati</taxon>
        <taxon>Bacillota</taxon>
        <taxon>Bacilli</taxon>
        <taxon>Bacillales</taxon>
        <taxon>Bacillaceae</taxon>
        <taxon>Gracilibacillus</taxon>
    </lineage>
</organism>
<feature type="transmembrane region" description="Helical" evidence="3">
    <location>
        <begin position="233"/>
        <end position="250"/>
    </location>
</feature>
<feature type="transmembrane region" description="Helical" evidence="3">
    <location>
        <begin position="170"/>
        <end position="187"/>
    </location>
</feature>
<dbReference type="RefSeq" id="WP_244747181.1">
    <property type="nucleotide sequence ID" value="NZ_CP095071.1"/>
</dbReference>
<comment type="subcellular location">
    <subcellularLocation>
        <location evidence="1">Membrane</location>
    </subcellularLocation>
</comment>
<comment type="similarity">
    <text evidence="2">Belongs to the acyltransferase 3 family.</text>
</comment>
<protein>
    <recommendedName>
        <fullName evidence="4">Acyltransferase 3 domain-containing protein</fullName>
    </recommendedName>
</protein>
<evidence type="ECO:0000256" key="2">
    <source>
        <dbReference type="ARBA" id="ARBA00007400"/>
    </source>
</evidence>
<feature type="domain" description="Acyltransferase 3" evidence="4">
    <location>
        <begin position="27"/>
        <end position="340"/>
    </location>
</feature>
<feature type="transmembrane region" description="Helical" evidence="3">
    <location>
        <begin position="262"/>
        <end position="279"/>
    </location>
</feature>
<keyword evidence="6" id="KW-1185">Reference proteome</keyword>
<dbReference type="Pfam" id="PF01757">
    <property type="entry name" value="Acyl_transf_3"/>
    <property type="match status" value="1"/>
</dbReference>
<feature type="transmembrane region" description="Helical" evidence="3">
    <location>
        <begin position="300"/>
        <end position="322"/>
    </location>
</feature>
<gene>
    <name evidence="5" type="ORF">MUN87_07955</name>
</gene>